<comment type="subcellular location">
    <subcellularLocation>
        <location evidence="2">Cell envelope</location>
    </subcellularLocation>
    <subcellularLocation>
        <location evidence="7">Cell membrane</location>
        <topology evidence="7">Multi-pass membrane protein</topology>
    </subcellularLocation>
    <subcellularLocation>
        <location evidence="1">Membrane</location>
        <topology evidence="1">Multi-pass membrane protein</topology>
    </subcellularLocation>
</comment>
<dbReference type="PROSITE" id="PS50928">
    <property type="entry name" value="ABC_TM1"/>
    <property type="match status" value="1"/>
</dbReference>
<keyword evidence="5 7" id="KW-1133">Transmembrane helix</keyword>
<dbReference type="Gene3D" id="1.10.3720.10">
    <property type="entry name" value="MetI-like"/>
    <property type="match status" value="1"/>
</dbReference>
<keyword evidence="3 7" id="KW-0813">Transport</keyword>
<gene>
    <name evidence="9" type="primary">phnE</name>
    <name evidence="9" type="ORF">GJU40_17070</name>
</gene>
<comment type="caution">
    <text evidence="9">The sequence shown here is derived from an EMBL/GenBank/DDBJ whole genome shotgun (WGS) entry which is preliminary data.</text>
</comment>
<evidence type="ECO:0000313" key="9">
    <source>
        <dbReference type="EMBL" id="MRX73857.1"/>
    </source>
</evidence>
<dbReference type="Pfam" id="PF00528">
    <property type="entry name" value="BPD_transp_1"/>
    <property type="match status" value="1"/>
</dbReference>
<dbReference type="GO" id="GO:0005886">
    <property type="term" value="C:plasma membrane"/>
    <property type="evidence" value="ECO:0007669"/>
    <property type="project" value="UniProtKB-SubCell"/>
</dbReference>
<evidence type="ECO:0000256" key="4">
    <source>
        <dbReference type="ARBA" id="ARBA00022692"/>
    </source>
</evidence>
<feature type="transmembrane region" description="Helical" evidence="7">
    <location>
        <begin position="124"/>
        <end position="151"/>
    </location>
</feature>
<dbReference type="GO" id="GO:0030313">
    <property type="term" value="C:cell envelope"/>
    <property type="evidence" value="ECO:0007669"/>
    <property type="project" value="UniProtKB-SubCell"/>
</dbReference>
<dbReference type="SUPFAM" id="SSF161098">
    <property type="entry name" value="MetI-like"/>
    <property type="match status" value="1"/>
</dbReference>
<sequence>MTQLQQPPKKPASYKKVIRNIAILLILAAIYFWTFSTINIKWERIFSEHTIDSFGRVIPQLFSPDIDALGKIMVKMVETLYIAYTGALIAAIIAVPLGFLAAGNMVQNKWLNTAGKWILDGIRAFPDLVLAIIFVAAIGPSPFAGVLAIAIGSTGMLGKLYSEVIESIDMKIVEAMEANGANKIQVLFYGVMPQVIPEFMSYAIYRFEIDVRASTILGIIGAGGIGTLITIATMNRNWSEVGMILVVIIIVVTIIDTISTAIRRRLV</sequence>
<name>A0A7X2J2F2_9BACI</name>
<feature type="transmembrane region" description="Helical" evidence="7">
    <location>
        <begin position="21"/>
        <end position="40"/>
    </location>
</feature>
<keyword evidence="10" id="KW-1185">Reference proteome</keyword>
<dbReference type="PANTHER" id="PTHR30043">
    <property type="entry name" value="PHOSPHONATES TRANSPORT SYSTEM PERMEASE PROTEIN"/>
    <property type="match status" value="1"/>
</dbReference>
<organism evidence="9 10">
    <name type="scientific">Metabacillus lacus</name>
    <dbReference type="NCBI Taxonomy" id="1983721"/>
    <lineage>
        <taxon>Bacteria</taxon>
        <taxon>Bacillati</taxon>
        <taxon>Bacillota</taxon>
        <taxon>Bacilli</taxon>
        <taxon>Bacillales</taxon>
        <taxon>Bacillaceae</taxon>
        <taxon>Metabacillus</taxon>
    </lineage>
</organism>
<evidence type="ECO:0000256" key="2">
    <source>
        <dbReference type="ARBA" id="ARBA00004196"/>
    </source>
</evidence>
<feature type="transmembrane region" description="Helical" evidence="7">
    <location>
        <begin position="81"/>
        <end position="103"/>
    </location>
</feature>
<keyword evidence="6 7" id="KW-0472">Membrane</keyword>
<feature type="domain" description="ABC transmembrane type-1" evidence="8">
    <location>
        <begin position="76"/>
        <end position="259"/>
    </location>
</feature>
<evidence type="ECO:0000256" key="1">
    <source>
        <dbReference type="ARBA" id="ARBA00004141"/>
    </source>
</evidence>
<evidence type="ECO:0000259" key="8">
    <source>
        <dbReference type="PROSITE" id="PS50928"/>
    </source>
</evidence>
<dbReference type="EMBL" id="WKKI01000048">
    <property type="protein sequence ID" value="MRX73857.1"/>
    <property type="molecule type" value="Genomic_DNA"/>
</dbReference>
<dbReference type="CDD" id="cd06261">
    <property type="entry name" value="TM_PBP2"/>
    <property type="match status" value="1"/>
</dbReference>
<evidence type="ECO:0000256" key="6">
    <source>
        <dbReference type="ARBA" id="ARBA00023136"/>
    </source>
</evidence>
<dbReference type="RefSeq" id="WP_154309314.1">
    <property type="nucleotide sequence ID" value="NZ_WKKI01000048.1"/>
</dbReference>
<dbReference type="Proteomes" id="UP000448867">
    <property type="component" value="Unassembled WGS sequence"/>
</dbReference>
<dbReference type="AlphaFoldDB" id="A0A7X2J2F2"/>
<accession>A0A7X2J2F2</accession>
<dbReference type="InterPro" id="IPR005769">
    <property type="entry name" value="PhnE/PtxC"/>
</dbReference>
<comment type="similarity">
    <text evidence="7">Belongs to the binding-protein-dependent transport system permease family.</text>
</comment>
<dbReference type="InterPro" id="IPR000515">
    <property type="entry name" value="MetI-like"/>
</dbReference>
<protein>
    <submittedName>
        <fullName evidence="9">Phosphonate ABC transporter, permease protein PhnE</fullName>
    </submittedName>
</protein>
<dbReference type="NCBIfam" id="TIGR01097">
    <property type="entry name" value="PhnE"/>
    <property type="match status" value="1"/>
</dbReference>
<keyword evidence="4 7" id="KW-0812">Transmembrane</keyword>
<feature type="transmembrane region" description="Helical" evidence="7">
    <location>
        <begin position="216"/>
        <end position="235"/>
    </location>
</feature>
<dbReference type="InterPro" id="IPR035906">
    <property type="entry name" value="MetI-like_sf"/>
</dbReference>
<reference evidence="9 10" key="1">
    <citation type="submission" date="2019-11" db="EMBL/GenBank/DDBJ databases">
        <title>Bacillus lacus genome.</title>
        <authorList>
            <person name="Allen C.J."/>
            <person name="Newman J.D."/>
        </authorList>
    </citation>
    <scope>NUCLEOTIDE SEQUENCE [LARGE SCALE GENOMIC DNA]</scope>
    <source>
        <strain evidence="9 10">KCTC 33946</strain>
    </source>
</reference>
<evidence type="ECO:0000256" key="5">
    <source>
        <dbReference type="ARBA" id="ARBA00022989"/>
    </source>
</evidence>
<dbReference type="OrthoDB" id="8557224at2"/>
<dbReference type="PANTHER" id="PTHR30043:SF8">
    <property type="entry name" value="ABC TRANSPORTER, PERMEASE PROTEIN CC0363, PUTATIVE-RELATED"/>
    <property type="match status" value="1"/>
</dbReference>
<proteinExistence type="inferred from homology"/>
<evidence type="ECO:0000256" key="7">
    <source>
        <dbReference type="RuleBase" id="RU363032"/>
    </source>
</evidence>
<feature type="transmembrane region" description="Helical" evidence="7">
    <location>
        <begin position="241"/>
        <end position="262"/>
    </location>
</feature>
<evidence type="ECO:0000256" key="3">
    <source>
        <dbReference type="ARBA" id="ARBA00022448"/>
    </source>
</evidence>
<evidence type="ECO:0000313" key="10">
    <source>
        <dbReference type="Proteomes" id="UP000448867"/>
    </source>
</evidence>
<dbReference type="GO" id="GO:0015416">
    <property type="term" value="F:ABC-type phosphonate transporter activity"/>
    <property type="evidence" value="ECO:0007669"/>
    <property type="project" value="InterPro"/>
</dbReference>